<accession>A0ABY7WV93</accession>
<sequence length="244" mass="26829">MSLIYQFSWQRNGGLAWGHGAEIDYSPDGSVHYRNPRTGPGQAVSTWETANHIGRGPFLPFLRVGGDYILRGDADYQPSGSLGIALTFYDRSDAVITNDLYQDLEVAFTVPTGTVRYKVELISLNNNEFTFRSLMLGTAADMAGVTVQSDLQGNRLQVDRPDAQSSQVLVLVASRETVNALPVTRAATTFYWWTDNATRANQQDLMDFAEQRAEQGLLHVQAAGPDTAPLAELLRSRVNEDGGK</sequence>
<dbReference type="NCBIfam" id="TIGR03711">
    <property type="entry name" value="acc_sec_asp3"/>
    <property type="match status" value="1"/>
</dbReference>
<gene>
    <name evidence="1" type="primary">asp3</name>
    <name evidence="1" type="ORF">PQ472_02255</name>
</gene>
<evidence type="ECO:0000313" key="1">
    <source>
        <dbReference type="EMBL" id="WDF83075.1"/>
    </source>
</evidence>
<evidence type="ECO:0000313" key="2">
    <source>
        <dbReference type="Proteomes" id="UP001220377"/>
    </source>
</evidence>
<keyword evidence="2" id="KW-1185">Reference proteome</keyword>
<dbReference type="InterPro" id="IPR022259">
    <property type="entry name" value="Acessory_Sec_prot_Asp3"/>
</dbReference>
<dbReference type="RefSeq" id="WP_274260979.1">
    <property type="nucleotide sequence ID" value="NZ_CP117884.1"/>
</dbReference>
<name>A0ABY7WV93_9LACO</name>
<dbReference type="Pfam" id="PF15432">
    <property type="entry name" value="Sec-ASP3"/>
    <property type="match status" value="1"/>
</dbReference>
<organism evidence="1 2">
    <name type="scientific">Lacticaseibacillus pabuli</name>
    <dbReference type="NCBI Taxonomy" id="3025672"/>
    <lineage>
        <taxon>Bacteria</taxon>
        <taxon>Bacillati</taxon>
        <taxon>Bacillota</taxon>
        <taxon>Bacilli</taxon>
        <taxon>Lactobacillales</taxon>
        <taxon>Lactobacillaceae</taxon>
        <taxon>Lacticaseibacillus</taxon>
    </lineage>
</organism>
<reference evidence="1 2" key="1">
    <citation type="submission" date="2023-02" db="EMBL/GenBank/DDBJ databases">
        <title>Genome sequence of Lacticaseibacillus sp. KACC 23028.</title>
        <authorList>
            <person name="Kim S."/>
            <person name="Heo J."/>
            <person name="Kwon S.-W."/>
        </authorList>
    </citation>
    <scope>NUCLEOTIDE SEQUENCE [LARGE SCALE GENOMIC DNA]</scope>
    <source>
        <strain evidence="1 2">KACC 23028</strain>
    </source>
</reference>
<dbReference type="Proteomes" id="UP001220377">
    <property type="component" value="Chromosome"/>
</dbReference>
<proteinExistence type="predicted"/>
<dbReference type="EMBL" id="CP117884">
    <property type="protein sequence ID" value="WDF83075.1"/>
    <property type="molecule type" value="Genomic_DNA"/>
</dbReference>
<protein>
    <submittedName>
        <fullName evidence="1">Accessory Sec system protein Asp3</fullName>
    </submittedName>
</protein>